<evidence type="ECO:0000256" key="1">
    <source>
        <dbReference type="SAM" id="Phobius"/>
    </source>
</evidence>
<dbReference type="STRING" id="329884.A0A4U0XSV2"/>
<sequence length="278" mass="30441">MEPSVKAKAAGPLAYVTLLGSTLSVSLFTISIVFGDGMSLIATISLSLLSTLTGISNSWRLKLPKRRAESALAGDTVIRYPNGSFLVVKCDEEVARALFYAPEEIDYMITSAAIYRLISLVGTLMLMLGVVALANARVELHFAWAGAYIIINALYWIAAAVPPHLHWDFSCYELMEEGIVGGNENPYFTEALWKAIMLTKSTAWATNGNAAPRTDVWDEWLLEARTQSQLAEEHKGRLAQPYWPGKEPGKGISCGMQERWDAIQALDRISKAQAAGNV</sequence>
<dbReference type="AlphaFoldDB" id="A0A4U0XSV2"/>
<protein>
    <submittedName>
        <fullName evidence="2">Uncharacterized protein</fullName>
    </submittedName>
</protein>
<evidence type="ECO:0000313" key="2">
    <source>
        <dbReference type="EMBL" id="TKA80740.1"/>
    </source>
</evidence>
<keyword evidence="1" id="KW-0812">Transmembrane</keyword>
<feature type="transmembrane region" description="Helical" evidence="1">
    <location>
        <begin position="142"/>
        <end position="161"/>
    </location>
</feature>
<dbReference type="Proteomes" id="UP000309340">
    <property type="component" value="Unassembled WGS sequence"/>
</dbReference>
<proteinExistence type="predicted"/>
<dbReference type="EMBL" id="NAJQ01000064">
    <property type="protein sequence ID" value="TKA80740.1"/>
    <property type="molecule type" value="Genomic_DNA"/>
</dbReference>
<feature type="transmembrane region" description="Helical" evidence="1">
    <location>
        <begin position="40"/>
        <end position="59"/>
    </location>
</feature>
<name>A0A4U0XSV2_9PEZI</name>
<keyword evidence="1" id="KW-1133">Transmembrane helix</keyword>
<organism evidence="2 3">
    <name type="scientific">Friedmanniomyces simplex</name>
    <dbReference type="NCBI Taxonomy" id="329884"/>
    <lineage>
        <taxon>Eukaryota</taxon>
        <taxon>Fungi</taxon>
        <taxon>Dikarya</taxon>
        <taxon>Ascomycota</taxon>
        <taxon>Pezizomycotina</taxon>
        <taxon>Dothideomycetes</taxon>
        <taxon>Dothideomycetidae</taxon>
        <taxon>Mycosphaerellales</taxon>
        <taxon>Teratosphaeriaceae</taxon>
        <taxon>Friedmanniomyces</taxon>
    </lineage>
</organism>
<keyword evidence="3" id="KW-1185">Reference proteome</keyword>
<feature type="transmembrane region" description="Helical" evidence="1">
    <location>
        <begin position="117"/>
        <end position="136"/>
    </location>
</feature>
<gene>
    <name evidence="2" type="ORF">B0A55_02689</name>
</gene>
<keyword evidence="1" id="KW-0472">Membrane</keyword>
<dbReference type="OrthoDB" id="5412502at2759"/>
<comment type="caution">
    <text evidence="2">The sequence shown here is derived from an EMBL/GenBank/DDBJ whole genome shotgun (WGS) entry which is preliminary data.</text>
</comment>
<reference evidence="2 3" key="1">
    <citation type="submission" date="2017-03" db="EMBL/GenBank/DDBJ databases">
        <title>Genomes of endolithic fungi from Antarctica.</title>
        <authorList>
            <person name="Coleine C."/>
            <person name="Masonjones S."/>
            <person name="Stajich J.E."/>
        </authorList>
    </citation>
    <scope>NUCLEOTIDE SEQUENCE [LARGE SCALE GENOMIC DNA]</scope>
    <source>
        <strain evidence="2 3">CCFEE 5184</strain>
    </source>
</reference>
<evidence type="ECO:0000313" key="3">
    <source>
        <dbReference type="Proteomes" id="UP000309340"/>
    </source>
</evidence>
<feature type="transmembrane region" description="Helical" evidence="1">
    <location>
        <begin position="12"/>
        <end position="34"/>
    </location>
</feature>
<accession>A0A4U0XSV2</accession>